<feature type="coiled-coil region" evidence="1">
    <location>
        <begin position="139"/>
        <end position="170"/>
    </location>
</feature>
<dbReference type="Gene3D" id="3.40.50.300">
    <property type="entry name" value="P-loop containing nucleotide triphosphate hydrolases"/>
    <property type="match status" value="1"/>
</dbReference>
<sequence>MNTVPKPKFSVSARYLGPVFTLDGELTKSNQNLVFARNGIGKSFLSRAFRYLDLYGQQEDVSGAALNLVSDESTDGSGSFAFSRGTTAMGTLDLQKAGDAVTATVNDTIFHVFSEDFVQEELRERKYELDGEIENQIAVDSENIKLDDAKKTLEEARAKASEAYNTLDDKFTAAKESELHEKAGINKQLREYKALSLEKLLETFQEKPEAPKQSLTDIIRDLDSLKAIPAEPAYPRQIEPIATNDVDLDALAASLERPTSPSSVSEAIKKKIDAHHGFYEEGAKIIRDEHRTVCPFCEQGITDPDPKAVIDAYIEYFEDEEEKHKAELRDFFRKLRQKEAQLDPTATQLARQKSRYDALKRHVPSKKDTEVSDGADALKSVREAIAAVKSVIEQKASALGTAAALPAENLSACIAAINKVIGENNEKAEALNSAVEKADEERKILQRKACAVFEREFAIGNWPDIENLRRFHADVVLKQNALGELEKASPSAQARDRVAETFELLLKEFFADKYVFDKTKFVLKRGEQEMVRGPHRTLSDGEKTAISFCYFIACTHKKVATGSDYKKLFLVFDDPITSMSYDFVFAIAQTLKNLNISDQGEISINPGKIDGKKCWRPELLLLTHSSYFFNISLTNRVVDDNAAFALHTDGKSHSLARLNKYIAPFQEQLMDIHEVANGKDPDHRTANSVRSVLEAIGRFCRPDKSDSLTDFVKHLAGEEDMTLKSVLINSLCHGTYYDETPPPDDLVLACRETLVVVERYAVGQLELIKKAARA</sequence>
<dbReference type="InterPro" id="IPR026866">
    <property type="entry name" value="CR006_AAA"/>
</dbReference>
<keyword evidence="4" id="KW-1185">Reference proteome</keyword>
<dbReference type="SUPFAM" id="SSF52540">
    <property type="entry name" value="P-loop containing nucleoside triphosphate hydrolases"/>
    <property type="match status" value="1"/>
</dbReference>
<geneLocation type="plasmid" evidence="3 4">
    <name>pSMR1-7</name>
</geneLocation>
<proteinExistence type="predicted"/>
<evidence type="ECO:0000313" key="3">
    <source>
        <dbReference type="EMBL" id="ASM75709.1"/>
    </source>
</evidence>
<dbReference type="RefSeq" id="WP_089423643.1">
    <property type="nucleotide sequence ID" value="NZ_CP022422.1"/>
</dbReference>
<evidence type="ECO:0000313" key="4">
    <source>
        <dbReference type="Proteomes" id="UP000199754"/>
    </source>
</evidence>
<dbReference type="AlphaFoldDB" id="A0A221K9Q2"/>
<keyword evidence="3" id="KW-0614">Plasmid</keyword>
<reference evidence="3 4" key="1">
    <citation type="submission" date="2017-07" db="EMBL/GenBank/DDBJ databases">
        <title>Genome Sequence of Sulfitobacter pseudonitzschiae Strain SMR1 Isolated from a culture of the Diatom Skeletonema marinoi.</title>
        <authorList>
            <person name="Topel M."/>
            <person name="Pinder M.I.M."/>
            <person name="Johansson O.N."/>
            <person name="Kourtchenko O."/>
            <person name="Godhe A."/>
            <person name="Clarke A.K."/>
        </authorList>
    </citation>
    <scope>NUCLEOTIDE SEQUENCE [LARGE SCALE GENOMIC DNA]</scope>
    <source>
        <strain evidence="3 4">SMR1</strain>
        <plasmid evidence="3 4">pSMR1-7</plasmid>
    </source>
</reference>
<keyword evidence="1" id="KW-0175">Coiled coil</keyword>
<name>A0A221K9Q2_9RHOB</name>
<dbReference type="Proteomes" id="UP000199754">
    <property type="component" value="Plasmid pSMR1-7"/>
</dbReference>
<organism evidence="3 4">
    <name type="scientific">Pseudosulfitobacter pseudonitzschiae</name>
    <dbReference type="NCBI Taxonomy" id="1402135"/>
    <lineage>
        <taxon>Bacteria</taxon>
        <taxon>Pseudomonadati</taxon>
        <taxon>Pseudomonadota</taxon>
        <taxon>Alphaproteobacteria</taxon>
        <taxon>Rhodobacterales</taxon>
        <taxon>Roseobacteraceae</taxon>
        <taxon>Pseudosulfitobacter</taxon>
    </lineage>
</organism>
<evidence type="ECO:0000256" key="1">
    <source>
        <dbReference type="SAM" id="Coils"/>
    </source>
</evidence>
<feature type="coiled-coil region" evidence="1">
    <location>
        <begin position="421"/>
        <end position="448"/>
    </location>
</feature>
<dbReference type="InterPro" id="IPR027417">
    <property type="entry name" value="P-loop_NTPase"/>
</dbReference>
<protein>
    <submittedName>
        <fullName evidence="3">AAA domain protein</fullName>
    </submittedName>
</protein>
<dbReference type="Pfam" id="PF13166">
    <property type="entry name" value="AAA_13"/>
    <property type="match status" value="1"/>
</dbReference>
<accession>A0A221K9Q2</accession>
<gene>
    <name evidence="3" type="ORF">SULPSESMR1_04552</name>
</gene>
<dbReference type="KEGG" id="spse:SULPSESMR1_04552"/>
<feature type="domain" description="Protein CR006 P-loop" evidence="2">
    <location>
        <begin position="29"/>
        <end position="734"/>
    </location>
</feature>
<evidence type="ECO:0000259" key="2">
    <source>
        <dbReference type="Pfam" id="PF13166"/>
    </source>
</evidence>
<dbReference type="EMBL" id="CP022422">
    <property type="protein sequence ID" value="ASM75709.1"/>
    <property type="molecule type" value="Genomic_DNA"/>
</dbReference>
<dbReference type="OrthoDB" id="9789562at2"/>